<feature type="domain" description="EamA" evidence="10">
    <location>
        <begin position="16"/>
        <end position="152"/>
    </location>
</feature>
<evidence type="ECO:0000256" key="5">
    <source>
        <dbReference type="ARBA" id="ARBA00022692"/>
    </source>
</evidence>
<dbReference type="InterPro" id="IPR004626">
    <property type="entry name" value="RarD"/>
</dbReference>
<keyword evidence="4" id="KW-1003">Cell membrane</keyword>
<feature type="transmembrane region" description="Helical" evidence="9">
    <location>
        <begin position="250"/>
        <end position="269"/>
    </location>
</feature>
<name>A0A3R7AKL3_APHAT</name>
<gene>
    <name evidence="11" type="ORF">DYB35_011275</name>
</gene>
<proteinExistence type="inferred from homology"/>
<keyword evidence="5 9" id="KW-0812">Transmembrane</keyword>
<dbReference type="Pfam" id="PF00892">
    <property type="entry name" value="EamA"/>
    <property type="match status" value="1"/>
</dbReference>
<evidence type="ECO:0000256" key="4">
    <source>
        <dbReference type="ARBA" id="ARBA00022475"/>
    </source>
</evidence>
<dbReference type="GO" id="GO:0005886">
    <property type="term" value="C:plasma membrane"/>
    <property type="evidence" value="ECO:0007669"/>
    <property type="project" value="UniProtKB-SubCell"/>
</dbReference>
<keyword evidence="7 9" id="KW-0472">Membrane</keyword>
<dbReference type="InterPro" id="IPR000620">
    <property type="entry name" value="EamA_dom"/>
</dbReference>
<evidence type="ECO:0000313" key="11">
    <source>
        <dbReference type="EMBL" id="RHY98552.1"/>
    </source>
</evidence>
<evidence type="ECO:0000259" key="10">
    <source>
        <dbReference type="Pfam" id="PF00892"/>
    </source>
</evidence>
<evidence type="ECO:0000256" key="9">
    <source>
        <dbReference type="SAM" id="Phobius"/>
    </source>
</evidence>
<evidence type="ECO:0000256" key="6">
    <source>
        <dbReference type="ARBA" id="ARBA00022989"/>
    </source>
</evidence>
<dbReference type="PANTHER" id="PTHR22911">
    <property type="entry name" value="ACYL-MALONYL CONDENSING ENZYME-RELATED"/>
    <property type="match status" value="1"/>
</dbReference>
<feature type="transmembrane region" description="Helical" evidence="9">
    <location>
        <begin position="187"/>
        <end position="204"/>
    </location>
</feature>
<comment type="similarity">
    <text evidence="2">Belongs to the EamA transporter family.</text>
</comment>
<dbReference type="Proteomes" id="UP000285712">
    <property type="component" value="Unassembled WGS sequence"/>
</dbReference>
<dbReference type="NCBIfam" id="TIGR00688">
    <property type="entry name" value="rarD"/>
    <property type="match status" value="1"/>
</dbReference>
<accession>A0A3R7AKL3</accession>
<evidence type="ECO:0000256" key="1">
    <source>
        <dbReference type="ARBA" id="ARBA00004651"/>
    </source>
</evidence>
<feature type="transmembrane region" description="Helical" evidence="9">
    <location>
        <begin position="219"/>
        <end position="238"/>
    </location>
</feature>
<evidence type="ECO:0000256" key="2">
    <source>
        <dbReference type="ARBA" id="ARBA00007362"/>
    </source>
</evidence>
<feature type="transmembrane region" description="Helical" evidence="9">
    <location>
        <begin position="51"/>
        <end position="69"/>
    </location>
</feature>
<evidence type="ECO:0000256" key="3">
    <source>
        <dbReference type="ARBA" id="ARBA00022448"/>
    </source>
</evidence>
<dbReference type="AlphaFoldDB" id="A0A3R7AKL3"/>
<dbReference type="VEuPathDB" id="FungiDB:H257_14529"/>
<protein>
    <recommendedName>
        <fullName evidence="10">EamA domain-containing protein</fullName>
    </recommendedName>
</protein>
<feature type="transmembrane region" description="Helical" evidence="9">
    <location>
        <begin position="81"/>
        <end position="100"/>
    </location>
</feature>
<feature type="transmembrane region" description="Helical" evidence="9">
    <location>
        <begin position="112"/>
        <end position="129"/>
    </location>
</feature>
<evidence type="ECO:0000256" key="8">
    <source>
        <dbReference type="SAM" id="MobiDB-lite"/>
    </source>
</evidence>
<dbReference type="PANTHER" id="PTHR22911:SF137">
    <property type="entry name" value="SOLUTE CARRIER FAMILY 35 MEMBER G2-RELATED"/>
    <property type="match status" value="1"/>
</dbReference>
<feature type="region of interest" description="Disordered" evidence="8">
    <location>
        <begin position="330"/>
        <end position="349"/>
    </location>
</feature>
<reference evidence="11 12" key="1">
    <citation type="submission" date="2018-08" db="EMBL/GenBank/DDBJ databases">
        <title>Aphanomyces genome sequencing and annotation.</title>
        <authorList>
            <person name="Minardi D."/>
            <person name="Oidtmann B."/>
            <person name="Van Der Giezen M."/>
            <person name="Studholme D.J."/>
        </authorList>
    </citation>
    <scope>NUCLEOTIDE SEQUENCE [LARGE SCALE GENOMIC DNA]</scope>
    <source>
        <strain evidence="11 12">Sv</strain>
    </source>
</reference>
<comment type="subcellular location">
    <subcellularLocation>
        <location evidence="1">Cell membrane</location>
        <topology evidence="1">Multi-pass membrane protein</topology>
    </subcellularLocation>
</comment>
<feature type="transmembrane region" description="Helical" evidence="9">
    <location>
        <begin position="275"/>
        <end position="293"/>
    </location>
</feature>
<feature type="transmembrane region" description="Helical" evidence="9">
    <location>
        <begin position="12"/>
        <end position="31"/>
    </location>
</feature>
<feature type="transmembrane region" description="Helical" evidence="9">
    <location>
        <begin position="136"/>
        <end position="153"/>
    </location>
</feature>
<feature type="transmembrane region" description="Helical" evidence="9">
    <location>
        <begin position="159"/>
        <end position="175"/>
    </location>
</feature>
<dbReference type="InterPro" id="IPR037185">
    <property type="entry name" value="EmrE-like"/>
</dbReference>
<dbReference type="SUPFAM" id="SSF103481">
    <property type="entry name" value="Multidrug resistance efflux transporter EmrE"/>
    <property type="match status" value="2"/>
</dbReference>
<keyword evidence="6 9" id="KW-1133">Transmembrane helix</keyword>
<keyword evidence="3" id="KW-0813">Transport</keyword>
<sequence>MMPTKIHKAMATVLHIGVLNALLAYAIWGVFPIYWKQLQHIPAIQLAMHRIVWSLFMLLLYVFGSRQWTEFRAAAFTWRNLLTYTVSGVFIAANWLIFVWAVNEGYVVESSLGYFINPLLTVVLGVVFFKERLRRGQLVAITVATGGVLILSISYGKFPWISLSLALSFAGYGFVKKRAPLTSMQGLTMETAILFLPALVYLVVVEGCGDGAFLHVDTTSNVLMVGGGIVTVIPLLLFSSAAKEIPLTTLGLLQYTTPILQFLCGVVLYKEAFSTSKLIGFIVVWVALTIFTADMVHDLRKTTSEEEVVVVDAVDLQGIESSSFQLVERGLHSPSKNEPSSVGADLSKD</sequence>
<dbReference type="EMBL" id="QUTG01001867">
    <property type="protein sequence ID" value="RHY98552.1"/>
    <property type="molecule type" value="Genomic_DNA"/>
</dbReference>
<comment type="caution">
    <text evidence="11">The sequence shown here is derived from an EMBL/GenBank/DDBJ whole genome shotgun (WGS) entry which is preliminary data.</text>
</comment>
<evidence type="ECO:0000256" key="7">
    <source>
        <dbReference type="ARBA" id="ARBA00023136"/>
    </source>
</evidence>
<evidence type="ECO:0000313" key="12">
    <source>
        <dbReference type="Proteomes" id="UP000285712"/>
    </source>
</evidence>
<organism evidence="11 12">
    <name type="scientific">Aphanomyces astaci</name>
    <name type="common">Crayfish plague agent</name>
    <dbReference type="NCBI Taxonomy" id="112090"/>
    <lineage>
        <taxon>Eukaryota</taxon>
        <taxon>Sar</taxon>
        <taxon>Stramenopiles</taxon>
        <taxon>Oomycota</taxon>
        <taxon>Saprolegniomycetes</taxon>
        <taxon>Saprolegniales</taxon>
        <taxon>Verrucalvaceae</taxon>
        <taxon>Aphanomyces</taxon>
    </lineage>
</organism>